<keyword evidence="3" id="KW-1185">Reference proteome</keyword>
<dbReference type="EMBL" id="JBHRZF010000130">
    <property type="protein sequence ID" value="MFC3861174.1"/>
    <property type="molecule type" value="Genomic_DNA"/>
</dbReference>
<accession>A0ABV8A678</accession>
<organism evidence="2 3">
    <name type="scientific">Deinococcus antarcticus</name>
    <dbReference type="NCBI Taxonomy" id="1298767"/>
    <lineage>
        <taxon>Bacteria</taxon>
        <taxon>Thermotogati</taxon>
        <taxon>Deinococcota</taxon>
        <taxon>Deinococci</taxon>
        <taxon>Deinococcales</taxon>
        <taxon>Deinococcaceae</taxon>
        <taxon>Deinococcus</taxon>
    </lineage>
</organism>
<comment type="caution">
    <text evidence="2">The sequence shown here is derived from an EMBL/GenBank/DDBJ whole genome shotgun (WGS) entry which is preliminary data.</text>
</comment>
<dbReference type="RefSeq" id="WP_380077812.1">
    <property type="nucleotide sequence ID" value="NZ_JBHRZF010000130.1"/>
</dbReference>
<evidence type="ECO:0000313" key="2">
    <source>
        <dbReference type="EMBL" id="MFC3861174.1"/>
    </source>
</evidence>
<feature type="compositionally biased region" description="Pro residues" evidence="1">
    <location>
        <begin position="231"/>
        <end position="242"/>
    </location>
</feature>
<evidence type="ECO:0000256" key="1">
    <source>
        <dbReference type="SAM" id="MobiDB-lite"/>
    </source>
</evidence>
<feature type="region of interest" description="Disordered" evidence="1">
    <location>
        <begin position="218"/>
        <end position="242"/>
    </location>
</feature>
<name>A0ABV8A678_9DEIO</name>
<protein>
    <submittedName>
        <fullName evidence="2">Uncharacterized protein</fullName>
    </submittedName>
</protein>
<sequence>MNDDSFSYDADGWYGDEESCGRNDPYHPEYVDYGDSFEDDYDTDLSPVTALRRSTYDYGLEDCLGSHELGILHTQGLRERLESRARGAVLQDTHIPSSLEEVEAMLGLHGEEVIRTPAAAAHLVDRLMTLHDHMGQRVQAHPELNDYPAGQAIRRIPMHDLTAISAGLKRIYRTYITNKTSQIRTRLMRLRAALTVLLNAFRQQELLAALRRFLLPDEPEDARPRPIYARPRPPSAPLAPPA</sequence>
<reference evidence="3" key="1">
    <citation type="journal article" date="2019" name="Int. J. Syst. Evol. Microbiol.">
        <title>The Global Catalogue of Microorganisms (GCM) 10K type strain sequencing project: providing services to taxonomists for standard genome sequencing and annotation.</title>
        <authorList>
            <consortium name="The Broad Institute Genomics Platform"/>
            <consortium name="The Broad Institute Genome Sequencing Center for Infectious Disease"/>
            <person name="Wu L."/>
            <person name="Ma J."/>
        </authorList>
    </citation>
    <scope>NUCLEOTIDE SEQUENCE [LARGE SCALE GENOMIC DNA]</scope>
    <source>
        <strain evidence="3">CCTCC AB 2013263</strain>
    </source>
</reference>
<evidence type="ECO:0000313" key="3">
    <source>
        <dbReference type="Proteomes" id="UP001595748"/>
    </source>
</evidence>
<gene>
    <name evidence="2" type="ORF">ACFOPQ_10430</name>
</gene>
<dbReference type="Proteomes" id="UP001595748">
    <property type="component" value="Unassembled WGS sequence"/>
</dbReference>
<proteinExistence type="predicted"/>